<keyword evidence="4" id="KW-1185">Reference proteome</keyword>
<dbReference type="Proteomes" id="UP001321473">
    <property type="component" value="Unassembled WGS sequence"/>
</dbReference>
<comment type="caution">
    <text evidence="3">The sequence shown here is derived from an EMBL/GenBank/DDBJ whole genome shotgun (WGS) entry which is preliminary data.</text>
</comment>
<feature type="chain" id="PRO_5042923941" description="Secreted protein" evidence="2">
    <location>
        <begin position="21"/>
        <end position="101"/>
    </location>
</feature>
<feature type="region of interest" description="Disordered" evidence="1">
    <location>
        <begin position="75"/>
        <end position="101"/>
    </location>
</feature>
<evidence type="ECO:0000313" key="3">
    <source>
        <dbReference type="EMBL" id="KAK8763596.1"/>
    </source>
</evidence>
<dbReference type="EMBL" id="JARKHS020029172">
    <property type="protein sequence ID" value="KAK8763596.1"/>
    <property type="molecule type" value="Genomic_DNA"/>
</dbReference>
<proteinExistence type="predicted"/>
<protein>
    <recommendedName>
        <fullName evidence="5">Secreted protein</fullName>
    </recommendedName>
</protein>
<keyword evidence="2" id="KW-0732">Signal</keyword>
<evidence type="ECO:0000256" key="2">
    <source>
        <dbReference type="SAM" id="SignalP"/>
    </source>
</evidence>
<gene>
    <name evidence="3" type="ORF">V5799_033792</name>
</gene>
<name>A0AAQ4DMA6_AMBAM</name>
<evidence type="ECO:0000313" key="4">
    <source>
        <dbReference type="Proteomes" id="UP001321473"/>
    </source>
</evidence>
<sequence>MNCALLCLLVFTAFFTAAEGGFGRGLPSPDGGTRFACPAQCRAGQRRGDECTPGCHCQPARNAPVYERLYCVERNARGPPPSRRLRRRRNSQGEAHNGFHH</sequence>
<feature type="signal peptide" evidence="2">
    <location>
        <begin position="1"/>
        <end position="20"/>
    </location>
</feature>
<reference evidence="3 4" key="1">
    <citation type="journal article" date="2023" name="Arcadia Sci">
        <title>De novo assembly of a long-read Amblyomma americanum tick genome.</title>
        <authorList>
            <person name="Chou S."/>
            <person name="Poskanzer K.E."/>
            <person name="Rollins M."/>
            <person name="Thuy-Boun P.S."/>
        </authorList>
    </citation>
    <scope>NUCLEOTIDE SEQUENCE [LARGE SCALE GENOMIC DNA]</scope>
    <source>
        <strain evidence="3">F_SG_1</strain>
        <tissue evidence="3">Salivary glands</tissue>
    </source>
</reference>
<evidence type="ECO:0000256" key="1">
    <source>
        <dbReference type="SAM" id="MobiDB-lite"/>
    </source>
</evidence>
<accession>A0AAQ4DMA6</accession>
<organism evidence="3 4">
    <name type="scientific">Amblyomma americanum</name>
    <name type="common">Lone star tick</name>
    <dbReference type="NCBI Taxonomy" id="6943"/>
    <lineage>
        <taxon>Eukaryota</taxon>
        <taxon>Metazoa</taxon>
        <taxon>Ecdysozoa</taxon>
        <taxon>Arthropoda</taxon>
        <taxon>Chelicerata</taxon>
        <taxon>Arachnida</taxon>
        <taxon>Acari</taxon>
        <taxon>Parasitiformes</taxon>
        <taxon>Ixodida</taxon>
        <taxon>Ixodoidea</taxon>
        <taxon>Ixodidae</taxon>
        <taxon>Amblyomminae</taxon>
        <taxon>Amblyomma</taxon>
    </lineage>
</organism>
<evidence type="ECO:0008006" key="5">
    <source>
        <dbReference type="Google" id="ProtNLM"/>
    </source>
</evidence>
<dbReference type="AlphaFoldDB" id="A0AAQ4DMA6"/>